<dbReference type="Pfam" id="PF04247">
    <property type="entry name" value="SirB"/>
    <property type="match status" value="1"/>
</dbReference>
<comment type="caution">
    <text evidence="2">The sequence shown here is derived from an EMBL/GenBank/DDBJ whole genome shotgun (WGS) entry which is preliminary data.</text>
</comment>
<organism evidence="2 3">
    <name type="scientific">Pantoea eucrina</name>
    <dbReference type="NCBI Taxonomy" id="472693"/>
    <lineage>
        <taxon>Bacteria</taxon>
        <taxon>Pseudomonadati</taxon>
        <taxon>Pseudomonadota</taxon>
        <taxon>Gammaproteobacteria</taxon>
        <taxon>Enterobacterales</taxon>
        <taxon>Erwiniaceae</taxon>
        <taxon>Pantoea</taxon>
    </lineage>
</organism>
<feature type="transmembrane region" description="Helical" evidence="1">
    <location>
        <begin position="106"/>
        <end position="123"/>
    </location>
</feature>
<name>A0ABS1Z0G2_9GAMM</name>
<protein>
    <submittedName>
        <fullName evidence="2">SirB2 family protein</fullName>
    </submittedName>
</protein>
<dbReference type="GeneID" id="84691524"/>
<keyword evidence="1" id="KW-0472">Membrane</keyword>
<evidence type="ECO:0000313" key="3">
    <source>
        <dbReference type="Proteomes" id="UP000809137"/>
    </source>
</evidence>
<dbReference type="EMBL" id="JAFCXS010000001">
    <property type="protein sequence ID" value="MBM0745882.1"/>
    <property type="molecule type" value="Genomic_DNA"/>
</dbReference>
<feature type="transmembrane region" description="Helical" evidence="1">
    <location>
        <begin position="51"/>
        <end position="69"/>
    </location>
</feature>
<feature type="transmembrane region" description="Helical" evidence="1">
    <location>
        <begin position="12"/>
        <end position="30"/>
    </location>
</feature>
<keyword evidence="3" id="KW-1185">Reference proteome</keyword>
<keyword evidence="1" id="KW-0812">Transmembrane</keyword>
<gene>
    <name evidence="2" type="ORF">JJB79_00390</name>
</gene>
<sequence length="132" mass="15046">MASWYPQIKQFHIFIVIVSVSLFLLRFYWLTTASGLLQQRWVRIVPHLCDTFLLLSGALLVIITHFYPFTPQGSWLTEKLLAVIIYVALGFVALSRRPRKLSTRWIACLLALVALLFAGKLAMTKMPILGIV</sequence>
<dbReference type="PANTHER" id="PTHR39594">
    <property type="entry name" value="PROTEIN YCHQ"/>
    <property type="match status" value="1"/>
</dbReference>
<evidence type="ECO:0000313" key="2">
    <source>
        <dbReference type="EMBL" id="MBM0745882.1"/>
    </source>
</evidence>
<dbReference type="InterPro" id="IPR007360">
    <property type="entry name" value="SirB"/>
</dbReference>
<evidence type="ECO:0000256" key="1">
    <source>
        <dbReference type="SAM" id="Phobius"/>
    </source>
</evidence>
<proteinExistence type="predicted"/>
<feature type="transmembrane region" description="Helical" evidence="1">
    <location>
        <begin position="75"/>
        <end position="94"/>
    </location>
</feature>
<keyword evidence="1" id="KW-1133">Transmembrane helix</keyword>
<dbReference type="RefSeq" id="WP_039384943.1">
    <property type="nucleotide sequence ID" value="NZ_CP083448.1"/>
</dbReference>
<dbReference type="PIRSF" id="PIRSF005610">
    <property type="entry name" value="SirB"/>
    <property type="match status" value="1"/>
</dbReference>
<accession>A0ABS1Z0G2</accession>
<dbReference type="PANTHER" id="PTHR39594:SF1">
    <property type="entry name" value="PROTEIN YCHQ"/>
    <property type="match status" value="1"/>
</dbReference>
<dbReference type="Proteomes" id="UP000809137">
    <property type="component" value="Unassembled WGS sequence"/>
</dbReference>
<reference evidence="2 3" key="1">
    <citation type="submission" date="2021-01" db="EMBL/GenBank/DDBJ databases">
        <title>Complete genome sequence of Pantoea eucrina OB49, a heavy metal tolerant bacterium with PGPR potential isolated from wheat in Algeria.</title>
        <authorList>
            <person name="Lekired A."/>
            <person name="Ouzari I.H."/>
        </authorList>
    </citation>
    <scope>NUCLEOTIDE SEQUENCE [LARGE SCALE GENOMIC DNA]</scope>
    <source>
        <strain evidence="2 3">OB49</strain>
    </source>
</reference>